<organism evidence="1 2">
    <name type="scientific">Linum trigynum</name>
    <dbReference type="NCBI Taxonomy" id="586398"/>
    <lineage>
        <taxon>Eukaryota</taxon>
        <taxon>Viridiplantae</taxon>
        <taxon>Streptophyta</taxon>
        <taxon>Embryophyta</taxon>
        <taxon>Tracheophyta</taxon>
        <taxon>Spermatophyta</taxon>
        <taxon>Magnoliopsida</taxon>
        <taxon>eudicotyledons</taxon>
        <taxon>Gunneridae</taxon>
        <taxon>Pentapetalae</taxon>
        <taxon>rosids</taxon>
        <taxon>fabids</taxon>
        <taxon>Malpighiales</taxon>
        <taxon>Linaceae</taxon>
        <taxon>Linum</taxon>
    </lineage>
</organism>
<gene>
    <name evidence="1" type="ORF">LTRI10_LOCUS10699</name>
</gene>
<reference evidence="1 2" key="1">
    <citation type="submission" date="2024-04" db="EMBL/GenBank/DDBJ databases">
        <authorList>
            <person name="Fracassetti M."/>
        </authorList>
    </citation>
    <scope>NUCLEOTIDE SEQUENCE [LARGE SCALE GENOMIC DNA]</scope>
</reference>
<dbReference type="GO" id="GO:0030497">
    <property type="term" value="P:fatty acid elongation"/>
    <property type="evidence" value="ECO:0007669"/>
    <property type="project" value="TreeGrafter"/>
</dbReference>
<dbReference type="GO" id="GO:0008922">
    <property type="term" value="F:long-chain fatty acid [acyl-carrier-protein] ligase activity"/>
    <property type="evidence" value="ECO:0007669"/>
    <property type="project" value="TreeGrafter"/>
</dbReference>
<keyword evidence="2" id="KW-1185">Reference proteome</keyword>
<proteinExistence type="predicted"/>
<protein>
    <submittedName>
        <fullName evidence="1">Uncharacterized protein</fullName>
    </submittedName>
</protein>
<dbReference type="PANTHER" id="PTHR43813">
    <property type="entry name" value="ACYL-ACTIVATING ENZYME 16, CHLOROPLASTIC-RELATED"/>
    <property type="match status" value="1"/>
</dbReference>
<evidence type="ECO:0000313" key="1">
    <source>
        <dbReference type="EMBL" id="CAL1366575.1"/>
    </source>
</evidence>
<name>A0AAV2D6J5_9ROSI</name>
<dbReference type="Proteomes" id="UP001497516">
    <property type="component" value="Chromosome 2"/>
</dbReference>
<dbReference type="InterPro" id="IPR052987">
    <property type="entry name" value="Chloroplast_AMP-bd_Enzymes"/>
</dbReference>
<dbReference type="AlphaFoldDB" id="A0AAV2D6J5"/>
<sequence length="87" mass="9849">MITLNCCSYIYCSIALAVDNPELFNRIAGTFHSKATLRFVILLWGEKSSLNFSGIEELPVFSYQEIIDLGQESYRAFFGAPDSSKYH</sequence>
<dbReference type="EMBL" id="OZ034815">
    <property type="protein sequence ID" value="CAL1366575.1"/>
    <property type="molecule type" value="Genomic_DNA"/>
</dbReference>
<evidence type="ECO:0000313" key="2">
    <source>
        <dbReference type="Proteomes" id="UP001497516"/>
    </source>
</evidence>
<dbReference type="PANTHER" id="PTHR43813:SF1">
    <property type="entry name" value="ACYL-ACTIVATING ENZYME 16, CHLOROPLASTIC-RELATED"/>
    <property type="match status" value="1"/>
</dbReference>
<dbReference type="GO" id="GO:0009507">
    <property type="term" value="C:chloroplast"/>
    <property type="evidence" value="ECO:0007669"/>
    <property type="project" value="TreeGrafter"/>
</dbReference>
<accession>A0AAV2D6J5</accession>